<proteinExistence type="predicted"/>
<dbReference type="AlphaFoldDB" id="A0A8J3VPS4"/>
<evidence type="ECO:0000313" key="8">
    <source>
        <dbReference type="EMBL" id="GIH14410.1"/>
    </source>
</evidence>
<evidence type="ECO:0000259" key="7">
    <source>
        <dbReference type="PROSITE" id="PS50110"/>
    </source>
</evidence>
<dbReference type="GO" id="GO:0006355">
    <property type="term" value="P:regulation of DNA-templated transcription"/>
    <property type="evidence" value="ECO:0007669"/>
    <property type="project" value="InterPro"/>
</dbReference>
<gene>
    <name evidence="8" type="ORF">Raf01_25820</name>
</gene>
<evidence type="ECO:0000256" key="5">
    <source>
        <dbReference type="PROSITE-ProRule" id="PRU00169"/>
    </source>
</evidence>
<dbReference type="InterPro" id="IPR016032">
    <property type="entry name" value="Sig_transdc_resp-reg_C-effctor"/>
</dbReference>
<dbReference type="GO" id="GO:0003677">
    <property type="term" value="F:DNA binding"/>
    <property type="evidence" value="ECO:0007669"/>
    <property type="project" value="UniProtKB-KW"/>
</dbReference>
<dbReference type="Gene3D" id="3.40.50.2300">
    <property type="match status" value="1"/>
</dbReference>
<keyword evidence="1 5" id="KW-0597">Phosphoprotein</keyword>
<dbReference type="Proteomes" id="UP000642748">
    <property type="component" value="Unassembled WGS sequence"/>
</dbReference>
<dbReference type="CDD" id="cd06170">
    <property type="entry name" value="LuxR_C_like"/>
    <property type="match status" value="1"/>
</dbReference>
<evidence type="ECO:0000313" key="9">
    <source>
        <dbReference type="Proteomes" id="UP000642748"/>
    </source>
</evidence>
<reference evidence="8" key="1">
    <citation type="submission" date="2021-01" db="EMBL/GenBank/DDBJ databases">
        <title>Whole genome shotgun sequence of Rugosimonospora africana NBRC 104875.</title>
        <authorList>
            <person name="Komaki H."/>
            <person name="Tamura T."/>
        </authorList>
    </citation>
    <scope>NUCLEOTIDE SEQUENCE</scope>
    <source>
        <strain evidence="8">NBRC 104875</strain>
    </source>
</reference>
<keyword evidence="4" id="KW-0804">Transcription</keyword>
<keyword evidence="2" id="KW-0805">Transcription regulation</keyword>
<evidence type="ECO:0000259" key="6">
    <source>
        <dbReference type="PROSITE" id="PS50043"/>
    </source>
</evidence>
<feature type="domain" description="Response regulatory" evidence="7">
    <location>
        <begin position="3"/>
        <end position="121"/>
    </location>
</feature>
<feature type="modified residue" description="4-aspartylphosphate" evidence="5">
    <location>
        <position position="54"/>
    </location>
</feature>
<keyword evidence="3 8" id="KW-0238">DNA-binding</keyword>
<dbReference type="InterPro" id="IPR001789">
    <property type="entry name" value="Sig_transdc_resp-reg_receiver"/>
</dbReference>
<dbReference type="SUPFAM" id="SSF46894">
    <property type="entry name" value="C-terminal effector domain of the bipartite response regulators"/>
    <property type="match status" value="1"/>
</dbReference>
<evidence type="ECO:0000256" key="4">
    <source>
        <dbReference type="ARBA" id="ARBA00023163"/>
    </source>
</evidence>
<evidence type="ECO:0000256" key="3">
    <source>
        <dbReference type="ARBA" id="ARBA00023125"/>
    </source>
</evidence>
<dbReference type="SUPFAM" id="SSF52172">
    <property type="entry name" value="CheY-like"/>
    <property type="match status" value="1"/>
</dbReference>
<dbReference type="RefSeq" id="WP_203918071.1">
    <property type="nucleotide sequence ID" value="NZ_BONZ01000023.1"/>
</dbReference>
<name>A0A8J3VPS4_9ACTN</name>
<feature type="domain" description="HTH luxR-type" evidence="6">
    <location>
        <begin position="148"/>
        <end position="213"/>
    </location>
</feature>
<dbReference type="PRINTS" id="PR00038">
    <property type="entry name" value="HTHLUXR"/>
</dbReference>
<dbReference type="InterPro" id="IPR011006">
    <property type="entry name" value="CheY-like_superfamily"/>
</dbReference>
<dbReference type="EMBL" id="BONZ01000023">
    <property type="protein sequence ID" value="GIH14410.1"/>
    <property type="molecule type" value="Genomic_DNA"/>
</dbReference>
<evidence type="ECO:0000256" key="2">
    <source>
        <dbReference type="ARBA" id="ARBA00023015"/>
    </source>
</evidence>
<organism evidence="8 9">
    <name type="scientific">Rugosimonospora africana</name>
    <dbReference type="NCBI Taxonomy" id="556532"/>
    <lineage>
        <taxon>Bacteria</taxon>
        <taxon>Bacillati</taxon>
        <taxon>Actinomycetota</taxon>
        <taxon>Actinomycetes</taxon>
        <taxon>Micromonosporales</taxon>
        <taxon>Micromonosporaceae</taxon>
        <taxon>Rugosimonospora</taxon>
    </lineage>
</organism>
<dbReference type="PANTHER" id="PTHR43214:SF24">
    <property type="entry name" value="TRANSCRIPTIONAL REGULATORY PROTEIN NARL-RELATED"/>
    <property type="match status" value="1"/>
</dbReference>
<dbReference type="GO" id="GO:0000160">
    <property type="term" value="P:phosphorelay signal transduction system"/>
    <property type="evidence" value="ECO:0007669"/>
    <property type="project" value="InterPro"/>
</dbReference>
<dbReference type="CDD" id="cd17535">
    <property type="entry name" value="REC_NarL-like"/>
    <property type="match status" value="1"/>
</dbReference>
<protein>
    <submittedName>
        <fullName evidence="8">DNA-binding response regulator</fullName>
    </submittedName>
</protein>
<dbReference type="PROSITE" id="PS50043">
    <property type="entry name" value="HTH_LUXR_2"/>
    <property type="match status" value="1"/>
</dbReference>
<keyword evidence="9" id="KW-1185">Reference proteome</keyword>
<dbReference type="PROSITE" id="PS50110">
    <property type="entry name" value="RESPONSE_REGULATORY"/>
    <property type="match status" value="1"/>
</dbReference>
<comment type="caution">
    <text evidence="8">The sequence shown here is derived from an EMBL/GenBank/DDBJ whole genome shotgun (WGS) entry which is preliminary data.</text>
</comment>
<dbReference type="SMART" id="SM00421">
    <property type="entry name" value="HTH_LUXR"/>
    <property type="match status" value="1"/>
</dbReference>
<sequence>MIRVLLADDQALIRAGFRALLSAEDDIEVVAEAADGSEAVTLASRYQPDVALVDIQMPVLDGIEATRRIADDPTLAGTHVVILTNYGLDEYVYAALRAGAGGFLVKDTEPEDLLHGIRVAARGDALLSPAITRRLIGEYVSRPRPTGLPVALPLLTNREREVVVLAAHGLSNDEIAGRMVISLATAKTHVSRAMTKLGARDRAQLVVLAYESGLVVPPGSTAS</sequence>
<dbReference type="InterPro" id="IPR000792">
    <property type="entry name" value="Tscrpt_reg_LuxR_C"/>
</dbReference>
<dbReference type="PANTHER" id="PTHR43214">
    <property type="entry name" value="TWO-COMPONENT RESPONSE REGULATOR"/>
    <property type="match status" value="1"/>
</dbReference>
<dbReference type="InterPro" id="IPR039420">
    <property type="entry name" value="WalR-like"/>
</dbReference>
<dbReference type="InterPro" id="IPR058245">
    <property type="entry name" value="NreC/VraR/RcsB-like_REC"/>
</dbReference>
<dbReference type="Pfam" id="PF00072">
    <property type="entry name" value="Response_reg"/>
    <property type="match status" value="1"/>
</dbReference>
<evidence type="ECO:0000256" key="1">
    <source>
        <dbReference type="ARBA" id="ARBA00022553"/>
    </source>
</evidence>
<dbReference type="SMART" id="SM00448">
    <property type="entry name" value="REC"/>
    <property type="match status" value="1"/>
</dbReference>
<accession>A0A8J3VPS4</accession>
<dbReference type="Pfam" id="PF00196">
    <property type="entry name" value="GerE"/>
    <property type="match status" value="1"/>
</dbReference>